<proteinExistence type="predicted"/>
<protein>
    <submittedName>
        <fullName evidence="3">Uncharacterized protein</fullName>
    </submittedName>
</protein>
<gene>
    <name evidence="3" type="ORF">NQ317_016660</name>
</gene>
<feature type="compositionally biased region" description="Acidic residues" evidence="2">
    <location>
        <begin position="106"/>
        <end position="115"/>
    </location>
</feature>
<evidence type="ECO:0000256" key="1">
    <source>
        <dbReference type="SAM" id="Coils"/>
    </source>
</evidence>
<dbReference type="Proteomes" id="UP001162164">
    <property type="component" value="Unassembled WGS sequence"/>
</dbReference>
<keyword evidence="4" id="KW-1185">Reference proteome</keyword>
<evidence type="ECO:0000313" key="3">
    <source>
        <dbReference type="EMBL" id="KAJ8979997.1"/>
    </source>
</evidence>
<evidence type="ECO:0000313" key="4">
    <source>
        <dbReference type="Proteomes" id="UP001162164"/>
    </source>
</evidence>
<reference evidence="3" key="1">
    <citation type="journal article" date="2023" name="Insect Mol. Biol.">
        <title>Genome sequencing provides insights into the evolution of gene families encoding plant cell wall-degrading enzymes in longhorned beetles.</title>
        <authorList>
            <person name="Shin N.R."/>
            <person name="Okamura Y."/>
            <person name="Kirsch R."/>
            <person name="Pauchet Y."/>
        </authorList>
    </citation>
    <scope>NUCLEOTIDE SEQUENCE</scope>
    <source>
        <strain evidence="3">MMC_N1</strain>
    </source>
</reference>
<feature type="region of interest" description="Disordered" evidence="2">
    <location>
        <begin position="100"/>
        <end position="131"/>
    </location>
</feature>
<name>A0ABQ9JQM8_9CUCU</name>
<feature type="coiled-coil region" evidence="1">
    <location>
        <begin position="3"/>
        <end position="42"/>
    </location>
</feature>
<dbReference type="EMBL" id="JAPWTJ010000297">
    <property type="protein sequence ID" value="KAJ8979997.1"/>
    <property type="molecule type" value="Genomic_DNA"/>
</dbReference>
<keyword evidence="1" id="KW-0175">Coiled coil</keyword>
<accession>A0ABQ9JQM8</accession>
<organism evidence="3 4">
    <name type="scientific">Molorchus minor</name>
    <dbReference type="NCBI Taxonomy" id="1323400"/>
    <lineage>
        <taxon>Eukaryota</taxon>
        <taxon>Metazoa</taxon>
        <taxon>Ecdysozoa</taxon>
        <taxon>Arthropoda</taxon>
        <taxon>Hexapoda</taxon>
        <taxon>Insecta</taxon>
        <taxon>Pterygota</taxon>
        <taxon>Neoptera</taxon>
        <taxon>Endopterygota</taxon>
        <taxon>Coleoptera</taxon>
        <taxon>Polyphaga</taxon>
        <taxon>Cucujiformia</taxon>
        <taxon>Chrysomeloidea</taxon>
        <taxon>Cerambycidae</taxon>
        <taxon>Lamiinae</taxon>
        <taxon>Monochamini</taxon>
        <taxon>Molorchus</taxon>
    </lineage>
</organism>
<sequence length="151" mass="17208">MIFKEKEEKLKQLEEKLQKSTLKNLEQISNEIHEKRQGVKAENDLLKRPREPGVGAELNSVFEEVPAIISSKHFISLPDISLELEKFDACSIRSVSAATSSAVSEKDEDEHLEELEDKKQLSVEKNNRSVEGKSEDIFVSEYQLAALYFID</sequence>
<comment type="caution">
    <text evidence="3">The sequence shown here is derived from an EMBL/GenBank/DDBJ whole genome shotgun (WGS) entry which is preliminary data.</text>
</comment>
<feature type="compositionally biased region" description="Basic and acidic residues" evidence="2">
    <location>
        <begin position="116"/>
        <end position="131"/>
    </location>
</feature>
<evidence type="ECO:0000256" key="2">
    <source>
        <dbReference type="SAM" id="MobiDB-lite"/>
    </source>
</evidence>